<reference evidence="1" key="1">
    <citation type="submission" date="2016-11" db="EMBL/GenBank/DDBJ databases">
        <title>The genome sequence of Colletotrichum cuscutae.</title>
        <authorList>
            <person name="Baroncelli R."/>
        </authorList>
    </citation>
    <scope>NUCLEOTIDE SEQUENCE</scope>
    <source>
        <strain evidence="1">IMI 304802</strain>
    </source>
</reference>
<evidence type="ECO:0000313" key="1">
    <source>
        <dbReference type="EMBL" id="KAK1466566.1"/>
    </source>
</evidence>
<proteinExistence type="predicted"/>
<comment type="caution">
    <text evidence="1">The sequence shown here is derived from an EMBL/GenBank/DDBJ whole genome shotgun (WGS) entry which is preliminary data.</text>
</comment>
<dbReference type="Proteomes" id="UP001239213">
    <property type="component" value="Unassembled WGS sequence"/>
</dbReference>
<protein>
    <submittedName>
        <fullName evidence="1">Uncharacterized protein</fullName>
    </submittedName>
</protein>
<gene>
    <name evidence="1" type="ORF">CCUS01_07387</name>
</gene>
<sequence>MARQGGPNVQTWFLGFKSDRSSLCIYPVI</sequence>
<name>A0AAI9UXC3_9PEZI</name>
<keyword evidence="2" id="KW-1185">Reference proteome</keyword>
<evidence type="ECO:0000313" key="2">
    <source>
        <dbReference type="Proteomes" id="UP001239213"/>
    </source>
</evidence>
<organism evidence="1 2">
    <name type="scientific">Colletotrichum cuscutae</name>
    <dbReference type="NCBI Taxonomy" id="1209917"/>
    <lineage>
        <taxon>Eukaryota</taxon>
        <taxon>Fungi</taxon>
        <taxon>Dikarya</taxon>
        <taxon>Ascomycota</taxon>
        <taxon>Pezizomycotina</taxon>
        <taxon>Sordariomycetes</taxon>
        <taxon>Hypocreomycetidae</taxon>
        <taxon>Glomerellales</taxon>
        <taxon>Glomerellaceae</taxon>
        <taxon>Colletotrichum</taxon>
        <taxon>Colletotrichum acutatum species complex</taxon>
    </lineage>
</organism>
<dbReference type="EMBL" id="MPDP01000259">
    <property type="protein sequence ID" value="KAK1466566.1"/>
    <property type="molecule type" value="Genomic_DNA"/>
</dbReference>
<dbReference type="AlphaFoldDB" id="A0AAI9UXC3"/>
<accession>A0AAI9UXC3</accession>